<feature type="transmembrane region" description="Helical" evidence="7">
    <location>
        <begin position="100"/>
        <end position="121"/>
    </location>
</feature>
<dbReference type="NCBIfam" id="TIGR02227">
    <property type="entry name" value="sigpep_I_bact"/>
    <property type="match status" value="1"/>
</dbReference>
<dbReference type="InterPro" id="IPR000223">
    <property type="entry name" value="Pept_S26A_signal_pept_1"/>
</dbReference>
<evidence type="ECO:0000256" key="3">
    <source>
        <dbReference type="ARBA" id="ARBA00013208"/>
    </source>
</evidence>
<comment type="similarity">
    <text evidence="2 8">Belongs to the peptidase S26 family.</text>
</comment>
<keyword evidence="5 7" id="KW-0645">Protease</keyword>
<dbReference type="RefSeq" id="WP_010102950.1">
    <property type="nucleotide sequence ID" value="NZ_QZCV01000003.1"/>
</dbReference>
<dbReference type="InterPro" id="IPR036286">
    <property type="entry name" value="LexA/Signal_pep-like_sf"/>
</dbReference>
<evidence type="ECO:0000256" key="8">
    <source>
        <dbReference type="RuleBase" id="RU362042"/>
    </source>
</evidence>
<evidence type="ECO:0000313" key="11">
    <source>
        <dbReference type="Proteomes" id="UP001208935"/>
    </source>
</evidence>
<proteinExistence type="inferred from homology"/>
<dbReference type="PROSITE" id="PS00760">
    <property type="entry name" value="SPASE_I_2"/>
    <property type="match status" value="1"/>
</dbReference>
<dbReference type="Gene3D" id="2.10.109.10">
    <property type="entry name" value="Umud Fragment, subunit A"/>
    <property type="match status" value="1"/>
</dbReference>
<dbReference type="PANTHER" id="PTHR43390:SF1">
    <property type="entry name" value="CHLOROPLAST PROCESSING PEPTIDASE"/>
    <property type="match status" value="1"/>
</dbReference>
<comment type="caution">
    <text evidence="8">Lacks conserved residue(s) required for the propagation of feature annotation.</text>
</comment>
<dbReference type="PRINTS" id="PR00727">
    <property type="entry name" value="LEADERPTASE"/>
</dbReference>
<dbReference type="PROSITE" id="PS00501">
    <property type="entry name" value="SPASE_I_1"/>
    <property type="match status" value="1"/>
</dbReference>
<dbReference type="InterPro" id="IPR019756">
    <property type="entry name" value="Pept_S26A_signal_pept_1_Ser-AS"/>
</dbReference>
<evidence type="ECO:0000256" key="6">
    <source>
        <dbReference type="ARBA" id="ARBA00022801"/>
    </source>
</evidence>
<comment type="caution">
    <text evidence="10">The sequence shown here is derived from an EMBL/GenBank/DDBJ whole genome shotgun (WGS) entry which is preliminary data.</text>
</comment>
<comment type="catalytic activity">
    <reaction evidence="1 7">
        <text>Cleavage of hydrophobic, N-terminal signal or leader sequences from secreted and periplasmic proteins.</text>
        <dbReference type="EC" id="3.4.21.89"/>
    </reaction>
</comment>
<dbReference type="SUPFAM" id="SSF51306">
    <property type="entry name" value="LexA/Signal peptidase"/>
    <property type="match status" value="1"/>
</dbReference>
<accession>A0ABT3KW51</accession>
<name>A0ABT3KW51_9BURK</name>
<dbReference type="EC" id="3.4.21.89" evidence="3 7"/>
<dbReference type="PROSITE" id="PS00761">
    <property type="entry name" value="SPASE_I_3"/>
    <property type="match status" value="1"/>
</dbReference>
<keyword evidence="7" id="KW-0812">Transmembrane</keyword>
<evidence type="ECO:0000256" key="5">
    <source>
        <dbReference type="ARBA" id="ARBA00022670"/>
    </source>
</evidence>
<keyword evidence="11" id="KW-1185">Reference proteome</keyword>
<feature type="transmembrane region" description="Helical" evidence="7">
    <location>
        <begin position="31"/>
        <end position="48"/>
    </location>
</feature>
<evidence type="ECO:0000313" key="10">
    <source>
        <dbReference type="EMBL" id="MCW5322495.1"/>
    </source>
</evidence>
<dbReference type="EMBL" id="QZCW01000003">
    <property type="protein sequence ID" value="MCW5322495.1"/>
    <property type="molecule type" value="Genomic_DNA"/>
</dbReference>
<dbReference type="CDD" id="cd06530">
    <property type="entry name" value="S26_SPase_I"/>
    <property type="match status" value="1"/>
</dbReference>
<keyword evidence="6 7" id="KW-0378">Hydrolase</keyword>
<evidence type="ECO:0000259" key="9">
    <source>
        <dbReference type="Pfam" id="PF10502"/>
    </source>
</evidence>
<dbReference type="Pfam" id="PF10502">
    <property type="entry name" value="Peptidase_S26"/>
    <property type="match status" value="1"/>
</dbReference>
<dbReference type="InterPro" id="IPR019533">
    <property type="entry name" value="Peptidase_S26"/>
</dbReference>
<keyword evidence="7" id="KW-1133">Transmembrane helix</keyword>
<dbReference type="GO" id="GO:0009003">
    <property type="term" value="F:signal peptidase activity"/>
    <property type="evidence" value="ECO:0007669"/>
    <property type="project" value="UniProtKB-EC"/>
</dbReference>
<organism evidence="10 11">
    <name type="scientific">Verminephrobacter aporrectodeae subsp. tuberculatae</name>
    <dbReference type="NCBI Taxonomy" id="1110392"/>
    <lineage>
        <taxon>Bacteria</taxon>
        <taxon>Pseudomonadati</taxon>
        <taxon>Pseudomonadota</taxon>
        <taxon>Betaproteobacteria</taxon>
        <taxon>Burkholderiales</taxon>
        <taxon>Comamonadaceae</taxon>
        <taxon>Verminephrobacter</taxon>
    </lineage>
</organism>
<evidence type="ECO:0000256" key="2">
    <source>
        <dbReference type="ARBA" id="ARBA00009370"/>
    </source>
</evidence>
<sequence length="324" mass="36976">MRFMEIFTSLVLVAFAGYAGAWYFGSIEGNFALLLFFATVVTGAYWLAERFYFLLRRRRAAQAIEDGALQRRAELDRLGIRQVDGDVQEAKARILMQPWWLDWTAGLFPVIATVFFLRSFLFEPFKIPSGSMIPTLQAGDLILVNKFTYGVRLPVIHTRIIEGNPPARGDVMVFRYPPQPSVDYIKRVVGVPGDEVAYFDKRLTVNGQAIETKALPDFLEEDSMRYFKQFEETLGERPHRLLQNPDVPAFVQGASNFAYRENCRYSVEGVVCKVPPGHYFMMGDNRDNSLDSRFWGFVPEGNIVGKAFFVWMNFGNLGRIGAFH</sequence>
<dbReference type="InterPro" id="IPR019758">
    <property type="entry name" value="Pept_S26A_signal_pept_1_CS"/>
</dbReference>
<dbReference type="Proteomes" id="UP001208935">
    <property type="component" value="Unassembled WGS sequence"/>
</dbReference>
<keyword evidence="7" id="KW-0472">Membrane</keyword>
<gene>
    <name evidence="10" type="primary">lepB</name>
    <name evidence="10" type="ORF">D5039_15445</name>
</gene>
<feature type="domain" description="Peptidase S26" evidence="9">
    <location>
        <begin position="101"/>
        <end position="312"/>
    </location>
</feature>
<dbReference type="PANTHER" id="PTHR43390">
    <property type="entry name" value="SIGNAL PEPTIDASE I"/>
    <property type="match status" value="1"/>
</dbReference>
<comment type="subcellular location">
    <subcellularLocation>
        <location evidence="8">Membrane</location>
        <topology evidence="8">Single-pass type II membrane protein</topology>
    </subcellularLocation>
</comment>
<reference evidence="11" key="1">
    <citation type="submission" date="2023-07" db="EMBL/GenBank/DDBJ databases">
        <title>Verminephrobacter genomes.</title>
        <authorList>
            <person name="Lund M.B."/>
        </authorList>
    </citation>
    <scope>NUCLEOTIDE SEQUENCE [LARGE SCALE GENOMIC DNA]</scope>
    <source>
        <strain evidence="11">AtM5-05</strain>
    </source>
</reference>
<protein>
    <recommendedName>
        <fullName evidence="4 7">Signal peptidase I</fullName>
        <ecNumber evidence="3 7">3.4.21.89</ecNumber>
    </recommendedName>
</protein>
<evidence type="ECO:0000256" key="1">
    <source>
        <dbReference type="ARBA" id="ARBA00000677"/>
    </source>
</evidence>
<evidence type="ECO:0000256" key="4">
    <source>
        <dbReference type="ARBA" id="ARBA00019232"/>
    </source>
</evidence>
<dbReference type="InterPro" id="IPR019757">
    <property type="entry name" value="Pept_S26A_signal_pept_1_Lys-AS"/>
</dbReference>
<evidence type="ECO:0000256" key="7">
    <source>
        <dbReference type="RuleBase" id="RU003993"/>
    </source>
</evidence>